<protein>
    <recommendedName>
        <fullName evidence="5">Chaperone protein HtpG</fullName>
    </recommendedName>
    <alternativeName>
        <fullName evidence="5">Heat shock protein HtpG</fullName>
    </alternativeName>
    <alternativeName>
        <fullName evidence="5">High temperature protein G</fullName>
    </alternativeName>
</protein>
<dbReference type="NCBIfam" id="NF003555">
    <property type="entry name" value="PRK05218.1"/>
    <property type="match status" value="1"/>
</dbReference>
<dbReference type="CDD" id="cd16927">
    <property type="entry name" value="HATPase_Hsp90-like"/>
    <property type="match status" value="1"/>
</dbReference>
<dbReference type="InterPro" id="IPR019805">
    <property type="entry name" value="Heat_shock_protein_90_CS"/>
</dbReference>
<gene>
    <name evidence="5 7" type="primary">htpG</name>
    <name evidence="7" type="ORF">WKV44_01245</name>
</gene>
<keyword evidence="2 5" id="KW-0547">Nucleotide-binding</keyword>
<evidence type="ECO:0000256" key="5">
    <source>
        <dbReference type="HAMAP-Rule" id="MF_00505"/>
    </source>
</evidence>
<comment type="subunit">
    <text evidence="5">Homodimer.</text>
</comment>
<proteinExistence type="inferred from homology"/>
<dbReference type="InterPro" id="IPR001404">
    <property type="entry name" value="Hsp90_fam"/>
</dbReference>
<dbReference type="SMART" id="SM00387">
    <property type="entry name" value="HATPase_c"/>
    <property type="match status" value="1"/>
</dbReference>
<dbReference type="InterPro" id="IPR020568">
    <property type="entry name" value="Ribosomal_Su5_D2-typ_SF"/>
</dbReference>
<dbReference type="HAMAP" id="MF_00505">
    <property type="entry name" value="HSP90"/>
    <property type="match status" value="1"/>
</dbReference>
<evidence type="ECO:0000256" key="3">
    <source>
        <dbReference type="ARBA" id="ARBA00022840"/>
    </source>
</evidence>
<keyword evidence="5" id="KW-0346">Stress response</keyword>
<dbReference type="PRINTS" id="PR00775">
    <property type="entry name" value="HEATSHOCK90"/>
</dbReference>
<dbReference type="Gene3D" id="1.20.120.790">
    <property type="entry name" value="Heat shock protein 90, C-terminal domain"/>
    <property type="match status" value="1"/>
</dbReference>
<dbReference type="Gene3D" id="3.30.230.80">
    <property type="match status" value="1"/>
</dbReference>
<evidence type="ECO:0000256" key="1">
    <source>
        <dbReference type="ARBA" id="ARBA00008239"/>
    </source>
</evidence>
<reference evidence="7 8" key="1">
    <citation type="submission" date="2024-03" db="EMBL/GenBank/DDBJ databases">
        <title>Ignisphaera cupida sp. nov., a hyperthermophilic hydrolytic archaeon from a hot spring of Kamchatka, and proposal of Ignisphaeraceae fam. nov.</title>
        <authorList>
            <person name="Podosokorskaya O.A."/>
            <person name="Elcheninov A.G."/>
            <person name="Maltseva A.I."/>
            <person name="Zayulina K.S."/>
            <person name="Novikov A."/>
            <person name="Merkel A.Y."/>
        </authorList>
    </citation>
    <scope>NUCLEOTIDE SEQUENCE [LARGE SCALE GENOMIC DNA]</scope>
    <source>
        <strain evidence="7 8">38H-sp</strain>
    </source>
</reference>
<dbReference type="PIRSF" id="PIRSF002583">
    <property type="entry name" value="Hsp90"/>
    <property type="match status" value="1"/>
</dbReference>
<evidence type="ECO:0000259" key="6">
    <source>
        <dbReference type="SMART" id="SM00387"/>
    </source>
</evidence>
<comment type="caution">
    <text evidence="7">The sequence shown here is derived from an EMBL/GenBank/DDBJ whole genome shotgun (WGS) entry which is preliminary data.</text>
</comment>
<dbReference type="RefSeq" id="WP_420068614.1">
    <property type="nucleotide sequence ID" value="NZ_JBCHKQ010000001.1"/>
</dbReference>
<dbReference type="EMBL" id="JBCHKQ010000001">
    <property type="protein sequence ID" value="MEM5947163.1"/>
    <property type="molecule type" value="Genomic_DNA"/>
</dbReference>
<sequence>MAKHHFQTEVNRLLDILIYSLYSHREIFLRELVSNASDALDKLKILTLTDDAYKGLDFAPRIDISFDKDKALLTVSDTGIGMNDEDLVEHLGTIAKSGTREFLSRLSGDEKKDSELIGQFGVGFYSAFMVADRVEVISKKAGEEQAWRWVSDGKGEYEIDKAKREGHGTSIVLHLKEDAKEFASEWRIREIVKRYSNHIAFPIYLSYEDDKGNKKEEQVNSAQALWRRSKSELEHKDYVEFYKNISGDDEEPLFYLHIKAEGTMEYSSLLFVPRRAPFDMFSADYRPGIRLYVKRVFITEDDKELLPQYLRFLRGIIDSEDLPLNVSREMLQEHRILANIRNATVKRFLQECQRVAKEEPEKYLEFIRQYNKPLKEGLYSDFAHKDLLVDLVRFKSTSAAGYTSLAEYVERINNKEQKAIYYISGGDEAVLRNAPVLEAYKKKNVEVLIMDDEIDELIVPLIGKYKDYELKAVNTSKAEDEFINDEEKKKKAEEGKTVAEKIKKILGDEVKDVIASVRLEDSPACIVLDEFTPSLKMQELLKAMGQDALSDIKPILEINTEHPVIKRIEQADDELAKDMAHILLDQAILLAGQKPKDSVGFAKRLAKIMEKI</sequence>
<dbReference type="InterPro" id="IPR037196">
    <property type="entry name" value="HSP90_C"/>
</dbReference>
<keyword evidence="5" id="KW-0963">Cytoplasm</keyword>
<name>A0ABU9U922_9SPIR</name>
<dbReference type="SUPFAM" id="SSF110942">
    <property type="entry name" value="HSP90 C-terminal domain"/>
    <property type="match status" value="1"/>
</dbReference>
<dbReference type="InterPro" id="IPR003594">
    <property type="entry name" value="HATPase_dom"/>
</dbReference>
<feature type="domain" description="Histidine kinase/HSP90-like ATPase" evidence="6">
    <location>
        <begin position="24"/>
        <end position="179"/>
    </location>
</feature>
<comment type="subcellular location">
    <subcellularLocation>
        <location evidence="5">Cytoplasm</location>
    </subcellularLocation>
</comment>
<dbReference type="PANTHER" id="PTHR11528">
    <property type="entry name" value="HEAT SHOCK PROTEIN 90 FAMILY MEMBER"/>
    <property type="match status" value="1"/>
</dbReference>
<comment type="function">
    <text evidence="5">Molecular chaperone. Has ATPase activity.</text>
</comment>
<evidence type="ECO:0000256" key="4">
    <source>
        <dbReference type="ARBA" id="ARBA00023186"/>
    </source>
</evidence>
<comment type="similarity">
    <text evidence="1 5">Belongs to the heat shock protein 90 family.</text>
</comment>
<evidence type="ECO:0000313" key="8">
    <source>
        <dbReference type="Proteomes" id="UP001466331"/>
    </source>
</evidence>
<dbReference type="Gene3D" id="3.30.565.10">
    <property type="entry name" value="Histidine kinase-like ATPase, C-terminal domain"/>
    <property type="match status" value="1"/>
</dbReference>
<keyword evidence="4 5" id="KW-0143">Chaperone</keyword>
<dbReference type="Gene3D" id="3.40.50.11260">
    <property type="match status" value="1"/>
</dbReference>
<feature type="region of interest" description="C" evidence="5">
    <location>
        <begin position="540"/>
        <end position="612"/>
    </location>
</feature>
<dbReference type="Pfam" id="PF13589">
    <property type="entry name" value="HATPase_c_3"/>
    <property type="match status" value="1"/>
</dbReference>
<dbReference type="InterPro" id="IPR020575">
    <property type="entry name" value="Hsp90_N"/>
</dbReference>
<dbReference type="Pfam" id="PF00183">
    <property type="entry name" value="HSP90"/>
    <property type="match status" value="1"/>
</dbReference>
<keyword evidence="3 5" id="KW-0067">ATP-binding</keyword>
<accession>A0ABU9U922</accession>
<dbReference type="Proteomes" id="UP001466331">
    <property type="component" value="Unassembled WGS sequence"/>
</dbReference>
<dbReference type="PROSITE" id="PS00298">
    <property type="entry name" value="HSP90"/>
    <property type="match status" value="1"/>
</dbReference>
<comment type="caution">
    <text evidence="5">Lacks conserved residue(s) required for the propagation of feature annotation.</text>
</comment>
<dbReference type="SUPFAM" id="SSF54211">
    <property type="entry name" value="Ribosomal protein S5 domain 2-like"/>
    <property type="match status" value="1"/>
</dbReference>
<dbReference type="InterPro" id="IPR036890">
    <property type="entry name" value="HATPase_C_sf"/>
</dbReference>
<keyword evidence="8" id="KW-1185">Reference proteome</keyword>
<dbReference type="SUPFAM" id="SSF55874">
    <property type="entry name" value="ATPase domain of HSP90 chaperone/DNA topoisomerase II/histidine kinase"/>
    <property type="match status" value="1"/>
</dbReference>
<evidence type="ECO:0000256" key="2">
    <source>
        <dbReference type="ARBA" id="ARBA00022741"/>
    </source>
</evidence>
<organism evidence="7 8">
    <name type="scientific">Rarispira pelagica</name>
    <dbReference type="NCBI Taxonomy" id="3141764"/>
    <lineage>
        <taxon>Bacteria</taxon>
        <taxon>Pseudomonadati</taxon>
        <taxon>Spirochaetota</taxon>
        <taxon>Spirochaetia</taxon>
        <taxon>Winmispirales</taxon>
        <taxon>Winmispiraceae</taxon>
        <taxon>Rarispira</taxon>
    </lineage>
</organism>
<evidence type="ECO:0000313" key="7">
    <source>
        <dbReference type="EMBL" id="MEM5947163.1"/>
    </source>
</evidence>
<feature type="region of interest" description="A; substrate-binding" evidence="5">
    <location>
        <begin position="1"/>
        <end position="328"/>
    </location>
</feature>